<dbReference type="GO" id="GO:0005634">
    <property type="term" value="C:nucleus"/>
    <property type="evidence" value="ECO:0007669"/>
    <property type="project" value="UniProtKB-SubCell"/>
</dbReference>
<keyword evidence="4" id="KW-0175">Coiled coil</keyword>
<comment type="caution">
    <text evidence="6">The sequence shown here is derived from an EMBL/GenBank/DDBJ whole genome shotgun (WGS) entry which is preliminary data.</text>
</comment>
<dbReference type="OrthoDB" id="4078000at2759"/>
<evidence type="ECO:0000256" key="2">
    <source>
        <dbReference type="ARBA" id="ARBA00022763"/>
    </source>
</evidence>
<evidence type="ECO:0000256" key="4">
    <source>
        <dbReference type="SAM" id="Coils"/>
    </source>
</evidence>
<evidence type="ECO:0000256" key="1">
    <source>
        <dbReference type="ARBA" id="ARBA00004123"/>
    </source>
</evidence>
<evidence type="ECO:0000256" key="3">
    <source>
        <dbReference type="ARBA" id="ARBA00023242"/>
    </source>
</evidence>
<accession>A0A9P7BAQ5</accession>
<evidence type="ECO:0000313" key="6">
    <source>
        <dbReference type="EMBL" id="KAG0668084.1"/>
    </source>
</evidence>
<evidence type="ECO:0000256" key="5">
    <source>
        <dbReference type="SAM" id="MobiDB-lite"/>
    </source>
</evidence>
<comment type="subcellular location">
    <subcellularLocation>
        <location evidence="1">Nucleus</location>
    </subcellularLocation>
</comment>
<keyword evidence="7" id="KW-1185">Reference proteome</keyword>
<feature type="coiled-coil region" evidence="4">
    <location>
        <begin position="82"/>
        <end position="145"/>
    </location>
</feature>
<gene>
    <name evidence="6" type="primary">LCD1</name>
    <name evidence="6" type="ORF">C6P45_005091</name>
</gene>
<reference evidence="6 7" key="1">
    <citation type="submission" date="2020-11" db="EMBL/GenBank/DDBJ databases">
        <title>Kefir isolates.</title>
        <authorList>
            <person name="Marcisauskas S."/>
            <person name="Kim Y."/>
            <person name="Blasche S."/>
        </authorList>
    </citation>
    <scope>NUCLEOTIDE SEQUENCE [LARGE SCALE GENOMIC DNA]</scope>
    <source>
        <strain evidence="6 7">OG2</strain>
    </source>
</reference>
<feature type="region of interest" description="Disordered" evidence="5">
    <location>
        <begin position="199"/>
        <end position="221"/>
    </location>
</feature>
<dbReference type="Pfam" id="PF09798">
    <property type="entry name" value="LCD1"/>
    <property type="match status" value="1"/>
</dbReference>
<dbReference type="GO" id="GO:0000077">
    <property type="term" value="P:DNA damage checkpoint signaling"/>
    <property type="evidence" value="ECO:0007669"/>
    <property type="project" value="InterPro"/>
</dbReference>
<name>A0A9P7BAQ5_MAUEX</name>
<feature type="compositionally biased region" description="Polar residues" evidence="5">
    <location>
        <begin position="209"/>
        <end position="218"/>
    </location>
</feature>
<dbReference type="AlphaFoldDB" id="A0A9P7BAQ5"/>
<dbReference type="InterPro" id="IPR018622">
    <property type="entry name" value="DNA_damage_chkpnt_Lcd1"/>
</dbReference>
<dbReference type="Proteomes" id="UP000750334">
    <property type="component" value="Unassembled WGS sequence"/>
</dbReference>
<evidence type="ECO:0000313" key="7">
    <source>
        <dbReference type="Proteomes" id="UP000750334"/>
    </source>
</evidence>
<keyword evidence="3" id="KW-0539">Nucleus</keyword>
<protein>
    <submittedName>
        <fullName evidence="6">Lethal, checkpoint-defective, DNA damage sensitive protein</fullName>
    </submittedName>
</protein>
<organism evidence="6 7">
    <name type="scientific">Maudiozyma exigua</name>
    <name type="common">Yeast</name>
    <name type="synonym">Kazachstania exigua</name>
    <dbReference type="NCBI Taxonomy" id="34358"/>
    <lineage>
        <taxon>Eukaryota</taxon>
        <taxon>Fungi</taxon>
        <taxon>Dikarya</taxon>
        <taxon>Ascomycota</taxon>
        <taxon>Saccharomycotina</taxon>
        <taxon>Saccharomycetes</taxon>
        <taxon>Saccharomycetales</taxon>
        <taxon>Saccharomycetaceae</taxon>
        <taxon>Maudiozyma</taxon>
    </lineage>
</organism>
<feature type="compositionally biased region" description="Basic residues" evidence="5">
    <location>
        <begin position="199"/>
        <end position="208"/>
    </location>
</feature>
<keyword evidence="2" id="KW-0227">DNA damage</keyword>
<dbReference type="EMBL" id="PUHR01000080">
    <property type="protein sequence ID" value="KAG0668084.1"/>
    <property type="molecule type" value="Genomic_DNA"/>
</dbReference>
<proteinExistence type="predicted"/>
<sequence length="822" mass="94000">MSDDDDSLSFGDDFDDLLELANRPPRSTQAVTATTITTDNSKETTGNTTTNNNNVNNSINGTTNIHTSDQANLGGNILEQQLNEAKGEAGVLRDKISRLNNEREHERKRVNDQIQKINEDHLQKQENLKQTIQRLQDEKRFLTMSAKTASSAASTSIAVSSTINNNNNNNLTSNSPVTPTSVNSTRIRNMANSINNRNRVQHQPHQQHQKAVNNNALASSPILKRRKVSNDASLALKKANQNIVPLNLNNIITDEVSLLFDSIMSHKSTGTDITTMEILNKLKLVNTNDVDLRDDYQIWNQESIGKSLFNLLSSTKKNLPLVKCIATLQEKIATLIKNICFNEMESNIAVPFLLEIMYRIITFRPSAVRQDVLKNTFIFLCDLIRVEEHTLMESKLPDDRNFKSIDQLQPQIFQFELINNLVIFNSFDLLEISIKTLQSHNISREEFRIFFDPNLMNLLKSIYKLALPISYKINFRAVINIIETLKTIANIQENLLPVEDYATTARTKTMDQSQSHLLESSWWHECTFRINSILDKEIKNINVSDSSDLKFSLNFNPYHDNFGLIRNIGNDLIGKIIPKLINPGIIQGVPSVISKDDINILINQFEIDYQFEYWNFILKNEILDLFDSLLTIYPEDLQIANSEMLSCLTKVLSTEQEILLERNIGQDSPNIIHRQEIIEHLMSTIFKVWIQNRKNIETEHVKDFENELFIALWRIIATDNEASSVNPKRNVLELNDHAILVDSFHQITLNDQIDYYEDAFDGELSDFVKDEIEAGLHDRTSKIMQIKYNETSIWMARHILESEIGSSVSMENVDSLYKAMGL</sequence>